<feature type="transmembrane region" description="Helical" evidence="1">
    <location>
        <begin position="79"/>
        <end position="98"/>
    </location>
</feature>
<proteinExistence type="predicted"/>
<feature type="non-terminal residue" evidence="2">
    <location>
        <position position="1"/>
    </location>
</feature>
<feature type="transmembrane region" description="Helical" evidence="1">
    <location>
        <begin position="6"/>
        <end position="28"/>
    </location>
</feature>
<dbReference type="AlphaFoldDB" id="A0AAD2HN70"/>
<dbReference type="Proteomes" id="UP001295794">
    <property type="component" value="Unassembled WGS sequence"/>
</dbReference>
<keyword evidence="1" id="KW-0812">Transmembrane</keyword>
<sequence>CCSTRLTIFPLGVVIVVLFTCSGITRICSYASWPSIRDRKRHRATRRSIPSMSGSGDAIFRVFALRSRRSTTTRSRGGLDFALGISNIGTVFPAFVIFQRPVFRYTRRFSSHWGLSASGHRDIRHGMTLPGSINGML</sequence>
<dbReference type="EMBL" id="CAVNYO010000434">
    <property type="protein sequence ID" value="CAK5279036.1"/>
    <property type="molecule type" value="Genomic_DNA"/>
</dbReference>
<evidence type="ECO:0000313" key="3">
    <source>
        <dbReference type="Proteomes" id="UP001295794"/>
    </source>
</evidence>
<accession>A0AAD2HN70</accession>
<name>A0AAD2HN70_9AGAR</name>
<comment type="caution">
    <text evidence="2">The sequence shown here is derived from an EMBL/GenBank/DDBJ whole genome shotgun (WGS) entry which is preliminary data.</text>
</comment>
<organism evidence="2 3">
    <name type="scientific">Mycena citricolor</name>
    <dbReference type="NCBI Taxonomy" id="2018698"/>
    <lineage>
        <taxon>Eukaryota</taxon>
        <taxon>Fungi</taxon>
        <taxon>Dikarya</taxon>
        <taxon>Basidiomycota</taxon>
        <taxon>Agaricomycotina</taxon>
        <taxon>Agaricomycetes</taxon>
        <taxon>Agaricomycetidae</taxon>
        <taxon>Agaricales</taxon>
        <taxon>Marasmiineae</taxon>
        <taxon>Mycenaceae</taxon>
        <taxon>Mycena</taxon>
    </lineage>
</organism>
<reference evidence="2" key="1">
    <citation type="submission" date="2023-11" db="EMBL/GenBank/DDBJ databases">
        <authorList>
            <person name="De Vega J J."/>
            <person name="De Vega J J."/>
        </authorList>
    </citation>
    <scope>NUCLEOTIDE SEQUENCE</scope>
</reference>
<keyword evidence="3" id="KW-1185">Reference proteome</keyword>
<gene>
    <name evidence="2" type="ORF">MYCIT1_LOCUS28834</name>
</gene>
<keyword evidence="1" id="KW-1133">Transmembrane helix</keyword>
<evidence type="ECO:0000313" key="2">
    <source>
        <dbReference type="EMBL" id="CAK5279036.1"/>
    </source>
</evidence>
<keyword evidence="1" id="KW-0472">Membrane</keyword>
<evidence type="ECO:0000256" key="1">
    <source>
        <dbReference type="SAM" id="Phobius"/>
    </source>
</evidence>
<protein>
    <submittedName>
        <fullName evidence="2">Uncharacterized protein</fullName>
    </submittedName>
</protein>